<dbReference type="Proteomes" id="UP001064489">
    <property type="component" value="Chromosome 1"/>
</dbReference>
<feature type="compositionally biased region" description="Basic and acidic residues" evidence="1">
    <location>
        <begin position="9"/>
        <end position="20"/>
    </location>
</feature>
<feature type="transmembrane region" description="Helical" evidence="2">
    <location>
        <begin position="75"/>
        <end position="93"/>
    </location>
</feature>
<keyword evidence="2" id="KW-0812">Transmembrane</keyword>
<feature type="transmembrane region" description="Helical" evidence="2">
    <location>
        <begin position="34"/>
        <end position="55"/>
    </location>
</feature>
<protein>
    <submittedName>
        <fullName evidence="3">Uncharacterized protein</fullName>
    </submittedName>
</protein>
<gene>
    <name evidence="3" type="ORF">LWI28_025613</name>
</gene>
<sequence length="107" mass="11862">MSKHSTGKPNREQLKHRESRQASINRKMVLNSEMVLRVAHVNWVVLLSASGPSSASPHLILSTLTLIMTPPTLTLIRTLTTIVNMLLPLLLLLPPPTTTLILIDHCK</sequence>
<dbReference type="EMBL" id="JAJSOW010000003">
    <property type="protein sequence ID" value="KAI9196636.1"/>
    <property type="molecule type" value="Genomic_DNA"/>
</dbReference>
<dbReference type="AlphaFoldDB" id="A0AAD5JNU4"/>
<reference evidence="3" key="1">
    <citation type="journal article" date="2022" name="Plant J.">
        <title>Strategies of tolerance reflected in two North American maple genomes.</title>
        <authorList>
            <person name="McEvoy S.L."/>
            <person name="Sezen U.U."/>
            <person name="Trouern-Trend A."/>
            <person name="McMahon S.M."/>
            <person name="Schaberg P.G."/>
            <person name="Yang J."/>
            <person name="Wegrzyn J.L."/>
            <person name="Swenson N.G."/>
        </authorList>
    </citation>
    <scope>NUCLEOTIDE SEQUENCE</scope>
    <source>
        <strain evidence="3">91603</strain>
    </source>
</reference>
<evidence type="ECO:0000313" key="4">
    <source>
        <dbReference type="Proteomes" id="UP001064489"/>
    </source>
</evidence>
<evidence type="ECO:0000256" key="2">
    <source>
        <dbReference type="SAM" id="Phobius"/>
    </source>
</evidence>
<feature type="region of interest" description="Disordered" evidence="1">
    <location>
        <begin position="1"/>
        <end position="23"/>
    </location>
</feature>
<comment type="caution">
    <text evidence="3">The sequence shown here is derived from an EMBL/GenBank/DDBJ whole genome shotgun (WGS) entry which is preliminary data.</text>
</comment>
<keyword evidence="2" id="KW-0472">Membrane</keyword>
<organism evidence="3 4">
    <name type="scientific">Acer negundo</name>
    <name type="common">Box elder</name>
    <dbReference type="NCBI Taxonomy" id="4023"/>
    <lineage>
        <taxon>Eukaryota</taxon>
        <taxon>Viridiplantae</taxon>
        <taxon>Streptophyta</taxon>
        <taxon>Embryophyta</taxon>
        <taxon>Tracheophyta</taxon>
        <taxon>Spermatophyta</taxon>
        <taxon>Magnoliopsida</taxon>
        <taxon>eudicotyledons</taxon>
        <taxon>Gunneridae</taxon>
        <taxon>Pentapetalae</taxon>
        <taxon>rosids</taxon>
        <taxon>malvids</taxon>
        <taxon>Sapindales</taxon>
        <taxon>Sapindaceae</taxon>
        <taxon>Hippocastanoideae</taxon>
        <taxon>Acereae</taxon>
        <taxon>Acer</taxon>
    </lineage>
</organism>
<accession>A0AAD5JNU4</accession>
<evidence type="ECO:0000256" key="1">
    <source>
        <dbReference type="SAM" id="MobiDB-lite"/>
    </source>
</evidence>
<keyword evidence="2" id="KW-1133">Transmembrane helix</keyword>
<evidence type="ECO:0000313" key="3">
    <source>
        <dbReference type="EMBL" id="KAI9196636.1"/>
    </source>
</evidence>
<keyword evidence="4" id="KW-1185">Reference proteome</keyword>
<reference evidence="3" key="2">
    <citation type="submission" date="2023-02" db="EMBL/GenBank/DDBJ databases">
        <authorList>
            <person name="Swenson N.G."/>
            <person name="Wegrzyn J.L."/>
            <person name="Mcevoy S.L."/>
        </authorList>
    </citation>
    <scope>NUCLEOTIDE SEQUENCE</scope>
    <source>
        <strain evidence="3">91603</strain>
        <tissue evidence="3">Leaf</tissue>
    </source>
</reference>
<proteinExistence type="predicted"/>
<name>A0AAD5JNU4_ACENE</name>